<name>A0A8S1GZ47_9PELO</name>
<evidence type="ECO:0000313" key="2">
    <source>
        <dbReference type="EMBL" id="CAD6188779.1"/>
    </source>
</evidence>
<feature type="signal peptide" evidence="1">
    <location>
        <begin position="1"/>
        <end position="25"/>
    </location>
</feature>
<gene>
    <name evidence="2" type="ORF">CAUJ_LOCUS4698</name>
</gene>
<organism evidence="2 3">
    <name type="scientific">Caenorhabditis auriculariae</name>
    <dbReference type="NCBI Taxonomy" id="2777116"/>
    <lineage>
        <taxon>Eukaryota</taxon>
        <taxon>Metazoa</taxon>
        <taxon>Ecdysozoa</taxon>
        <taxon>Nematoda</taxon>
        <taxon>Chromadorea</taxon>
        <taxon>Rhabditida</taxon>
        <taxon>Rhabditina</taxon>
        <taxon>Rhabditomorpha</taxon>
        <taxon>Rhabditoidea</taxon>
        <taxon>Rhabditidae</taxon>
        <taxon>Peloderinae</taxon>
        <taxon>Caenorhabditis</taxon>
    </lineage>
</organism>
<protein>
    <recommendedName>
        <fullName evidence="4">Saposin B-type domain-containing protein</fullName>
    </recommendedName>
</protein>
<evidence type="ECO:0000256" key="1">
    <source>
        <dbReference type="SAM" id="SignalP"/>
    </source>
</evidence>
<comment type="caution">
    <text evidence="2">The sequence shown here is derived from an EMBL/GenBank/DDBJ whole genome shotgun (WGS) entry which is preliminary data.</text>
</comment>
<feature type="chain" id="PRO_5035795001" description="Saposin B-type domain-containing protein" evidence="1">
    <location>
        <begin position="26"/>
        <end position="103"/>
    </location>
</feature>
<sequence>MSHGNNSSAVFVLLGFLLFVNSCYGFEPVGQLPQTCSEDEIAQKACQCCKQDCWYGVVEFATNLLQHMPGEGGQQESLDTLRLTRKCIVSECAEHCPNIFKSK</sequence>
<dbReference type="Proteomes" id="UP000835052">
    <property type="component" value="Unassembled WGS sequence"/>
</dbReference>
<evidence type="ECO:0000313" key="3">
    <source>
        <dbReference type="Proteomes" id="UP000835052"/>
    </source>
</evidence>
<reference evidence="2" key="1">
    <citation type="submission" date="2020-10" db="EMBL/GenBank/DDBJ databases">
        <authorList>
            <person name="Kikuchi T."/>
        </authorList>
    </citation>
    <scope>NUCLEOTIDE SEQUENCE</scope>
    <source>
        <strain evidence="2">NKZ352</strain>
    </source>
</reference>
<dbReference type="EMBL" id="CAJGYM010000009">
    <property type="protein sequence ID" value="CAD6188779.1"/>
    <property type="molecule type" value="Genomic_DNA"/>
</dbReference>
<dbReference type="AlphaFoldDB" id="A0A8S1GZ47"/>
<accession>A0A8S1GZ47</accession>
<keyword evidence="1" id="KW-0732">Signal</keyword>
<keyword evidence="3" id="KW-1185">Reference proteome</keyword>
<evidence type="ECO:0008006" key="4">
    <source>
        <dbReference type="Google" id="ProtNLM"/>
    </source>
</evidence>
<proteinExistence type="predicted"/>